<dbReference type="InterPro" id="IPR012349">
    <property type="entry name" value="Split_barrel_FMN-bd"/>
</dbReference>
<dbReference type="Proteomes" id="UP000825701">
    <property type="component" value="Chromosome"/>
</dbReference>
<evidence type="ECO:0000313" key="2">
    <source>
        <dbReference type="EMBL" id="QZO00742.1"/>
    </source>
</evidence>
<dbReference type="KEGG" id="cmet:K6K41_03385"/>
<dbReference type="SMART" id="SM00903">
    <property type="entry name" value="Flavin_Reduct"/>
    <property type="match status" value="1"/>
</dbReference>
<accession>A0A9E6RGS4</accession>
<sequence length="199" mass="21598">MFYEPILGHGLPHDPFKAIVAPRPIGWISTLDVRGRRNLAPYSFFNGVCGSPPMVMFSSEGFKHSAENARDTGQFVCSLATHSLREQMNVTSAPLAKGEDEFFRAGLAAAPSRTVRPPRVAKSPAALECRTISVTELNDMHGAATGRYVVIGQVTGVHIDDAYLVDGLFDTAKAQALARCGYMDYATVFETFSLARPQS</sequence>
<evidence type="ECO:0000313" key="3">
    <source>
        <dbReference type="Proteomes" id="UP000825701"/>
    </source>
</evidence>
<dbReference type="EMBL" id="CP081869">
    <property type="protein sequence ID" value="QZO00742.1"/>
    <property type="molecule type" value="Genomic_DNA"/>
</dbReference>
<keyword evidence="3" id="KW-1185">Reference proteome</keyword>
<dbReference type="RefSeq" id="WP_261403927.1">
    <property type="nucleotide sequence ID" value="NZ_CP081869.1"/>
</dbReference>
<reference evidence="2" key="1">
    <citation type="submission" date="2021-08" db="EMBL/GenBank/DDBJ databases">
        <authorList>
            <person name="Zhang H."/>
            <person name="Xu M."/>
            <person name="Yu Z."/>
            <person name="Yang L."/>
            <person name="Cai Y."/>
        </authorList>
    </citation>
    <scope>NUCLEOTIDE SEQUENCE</scope>
    <source>
        <strain evidence="2">CHL1</strain>
    </source>
</reference>
<dbReference type="GO" id="GO:0010181">
    <property type="term" value="F:FMN binding"/>
    <property type="evidence" value="ECO:0007669"/>
    <property type="project" value="InterPro"/>
</dbReference>
<dbReference type="AlphaFoldDB" id="A0A9E6RGS4"/>
<dbReference type="InterPro" id="IPR002563">
    <property type="entry name" value="Flavin_Rdtase-like_dom"/>
</dbReference>
<dbReference type="GO" id="GO:0016646">
    <property type="term" value="F:oxidoreductase activity, acting on the CH-NH group of donors, NAD or NADP as acceptor"/>
    <property type="evidence" value="ECO:0007669"/>
    <property type="project" value="UniProtKB-ARBA"/>
</dbReference>
<dbReference type="SUPFAM" id="SSF50475">
    <property type="entry name" value="FMN-binding split barrel"/>
    <property type="match status" value="1"/>
</dbReference>
<gene>
    <name evidence="2" type="ORF">K6K41_03385</name>
</gene>
<dbReference type="PANTHER" id="PTHR43812">
    <property type="entry name" value="BLR2425 PROTEIN"/>
    <property type="match status" value="1"/>
</dbReference>
<evidence type="ECO:0000259" key="1">
    <source>
        <dbReference type="SMART" id="SM00903"/>
    </source>
</evidence>
<dbReference type="Gene3D" id="2.30.110.10">
    <property type="entry name" value="Electron Transport, Fmn-binding Protein, Chain A"/>
    <property type="match status" value="1"/>
</dbReference>
<protein>
    <submittedName>
        <fullName evidence="2">Flavin reductase family protein</fullName>
    </submittedName>
</protein>
<dbReference type="PANTHER" id="PTHR43812:SF2">
    <property type="entry name" value="FLAVIN REDUCTASE LIKE DOMAIN-CONTAINING PROTEIN"/>
    <property type="match status" value="1"/>
</dbReference>
<proteinExistence type="predicted"/>
<organism evidence="2 3">
    <name type="scientific">Chenggangzhangella methanolivorans</name>
    <dbReference type="NCBI Taxonomy" id="1437009"/>
    <lineage>
        <taxon>Bacteria</taxon>
        <taxon>Pseudomonadati</taxon>
        <taxon>Pseudomonadota</taxon>
        <taxon>Alphaproteobacteria</taxon>
        <taxon>Hyphomicrobiales</taxon>
        <taxon>Methylopilaceae</taxon>
        <taxon>Chenggangzhangella</taxon>
    </lineage>
</organism>
<feature type="domain" description="Flavin reductase like" evidence="1">
    <location>
        <begin position="18"/>
        <end position="171"/>
    </location>
</feature>
<dbReference type="Pfam" id="PF01613">
    <property type="entry name" value="Flavin_Reduct"/>
    <property type="match status" value="1"/>
</dbReference>
<name>A0A9E6RGS4_9HYPH</name>